<feature type="transmembrane region" description="Helical" evidence="5">
    <location>
        <begin position="74"/>
        <end position="102"/>
    </location>
</feature>
<evidence type="ECO:0000259" key="6">
    <source>
        <dbReference type="Pfam" id="PF04893"/>
    </source>
</evidence>
<comment type="subcellular location">
    <subcellularLocation>
        <location evidence="1">Membrane</location>
        <topology evidence="1">Multi-pass membrane protein</topology>
    </subcellularLocation>
</comment>
<evidence type="ECO:0000256" key="5">
    <source>
        <dbReference type="SAM" id="Phobius"/>
    </source>
</evidence>
<gene>
    <name evidence="7" type="ORF">CJ255_07925</name>
</gene>
<sequence>MFQEMMNGSRAVLTNPSVQTFEEHERDNLQWALIYSICAGVINAIITAIGNVIFPSEPLPPELRELGVADPGAANVFMTIFFMMIFTVIFLLMYWGIAYGLGKAFGGTGAFGELAYNMALFSAPLSVISNLVGLIPLLGWLMVLLLLGYNLYLTYLAIQAGMNLPGNKALYVIMILFVIVFVLAVCFGFFLAAALIGL</sequence>
<keyword evidence="4 5" id="KW-0472">Membrane</keyword>
<evidence type="ECO:0000256" key="2">
    <source>
        <dbReference type="ARBA" id="ARBA00022692"/>
    </source>
</evidence>
<protein>
    <recommendedName>
        <fullName evidence="6">Yip1 domain-containing protein</fullName>
    </recommendedName>
</protein>
<dbReference type="Proteomes" id="UP000220527">
    <property type="component" value="Unassembled WGS sequence"/>
</dbReference>
<feature type="domain" description="Yip1" evidence="6">
    <location>
        <begin position="11"/>
        <end position="185"/>
    </location>
</feature>
<dbReference type="Pfam" id="PF04893">
    <property type="entry name" value="Yip1"/>
    <property type="match status" value="1"/>
</dbReference>
<dbReference type="GO" id="GO:0016020">
    <property type="term" value="C:membrane"/>
    <property type="evidence" value="ECO:0007669"/>
    <property type="project" value="UniProtKB-SubCell"/>
</dbReference>
<keyword evidence="8" id="KW-1185">Reference proteome</keyword>
<feature type="transmembrane region" description="Helical" evidence="5">
    <location>
        <begin position="114"/>
        <end position="132"/>
    </location>
</feature>
<evidence type="ECO:0000313" key="7">
    <source>
        <dbReference type="EMBL" id="PDW03587.1"/>
    </source>
</evidence>
<keyword evidence="3 5" id="KW-1133">Transmembrane helix</keyword>
<dbReference type="AlphaFoldDB" id="A0A2A6RKI2"/>
<keyword evidence="2 5" id="KW-0812">Transmembrane</keyword>
<evidence type="ECO:0000256" key="1">
    <source>
        <dbReference type="ARBA" id="ARBA00004141"/>
    </source>
</evidence>
<comment type="caution">
    <text evidence="7">The sequence shown here is derived from an EMBL/GenBank/DDBJ whole genome shotgun (WGS) entry which is preliminary data.</text>
</comment>
<name>A0A2A6RKI2_9CHLR</name>
<dbReference type="InterPro" id="IPR006977">
    <property type="entry name" value="Yip1_dom"/>
</dbReference>
<feature type="transmembrane region" description="Helical" evidence="5">
    <location>
        <begin position="32"/>
        <end position="54"/>
    </location>
</feature>
<evidence type="ECO:0000256" key="4">
    <source>
        <dbReference type="ARBA" id="ARBA00023136"/>
    </source>
</evidence>
<evidence type="ECO:0000256" key="3">
    <source>
        <dbReference type="ARBA" id="ARBA00022989"/>
    </source>
</evidence>
<proteinExistence type="predicted"/>
<evidence type="ECO:0000313" key="8">
    <source>
        <dbReference type="Proteomes" id="UP000220527"/>
    </source>
</evidence>
<dbReference type="RefSeq" id="WP_097643549.1">
    <property type="nucleotide sequence ID" value="NZ_NQWI01000026.1"/>
</dbReference>
<dbReference type="OrthoDB" id="157014at2"/>
<organism evidence="7 8">
    <name type="scientific">Candidatus Viridilinea mediisalina</name>
    <dbReference type="NCBI Taxonomy" id="2024553"/>
    <lineage>
        <taxon>Bacteria</taxon>
        <taxon>Bacillati</taxon>
        <taxon>Chloroflexota</taxon>
        <taxon>Chloroflexia</taxon>
        <taxon>Chloroflexales</taxon>
        <taxon>Chloroflexineae</taxon>
        <taxon>Oscillochloridaceae</taxon>
        <taxon>Candidatus Viridilinea</taxon>
    </lineage>
</organism>
<reference evidence="8" key="1">
    <citation type="submission" date="2017-08" db="EMBL/GenBank/DDBJ databases">
        <authorList>
            <person name="Grouzdev D.S."/>
            <person name="Gaisin V.A."/>
            <person name="Rysina M.S."/>
            <person name="Gorlenko V.M."/>
        </authorList>
    </citation>
    <scope>NUCLEOTIDE SEQUENCE [LARGE SCALE GENOMIC DNA]</scope>
    <source>
        <strain evidence="8">Kir15-3F</strain>
    </source>
</reference>
<dbReference type="EMBL" id="NQWI01000026">
    <property type="protein sequence ID" value="PDW03587.1"/>
    <property type="molecule type" value="Genomic_DNA"/>
</dbReference>
<feature type="transmembrane region" description="Helical" evidence="5">
    <location>
        <begin position="170"/>
        <end position="196"/>
    </location>
</feature>
<feature type="transmembrane region" description="Helical" evidence="5">
    <location>
        <begin position="138"/>
        <end position="158"/>
    </location>
</feature>
<accession>A0A2A6RKI2</accession>